<dbReference type="InterPro" id="IPR002933">
    <property type="entry name" value="Peptidase_M20"/>
</dbReference>
<dbReference type="Pfam" id="PF07687">
    <property type="entry name" value="M20_dimer"/>
    <property type="match status" value="1"/>
</dbReference>
<comment type="caution">
    <text evidence="2">The sequence shown here is derived from an EMBL/GenBank/DDBJ whole genome shotgun (WGS) entry which is preliminary data.</text>
</comment>
<dbReference type="InterPro" id="IPR011650">
    <property type="entry name" value="Peptidase_M20_dimer"/>
</dbReference>
<evidence type="ECO:0000313" key="2">
    <source>
        <dbReference type="EMBL" id="MDA3733034.1"/>
    </source>
</evidence>
<dbReference type="InterPro" id="IPR017439">
    <property type="entry name" value="Amidohydrolase"/>
</dbReference>
<dbReference type="Gene3D" id="3.40.630.10">
    <property type="entry name" value="Zn peptidases"/>
    <property type="match status" value="1"/>
</dbReference>
<dbReference type="Pfam" id="PF01546">
    <property type="entry name" value="Peptidase_M20"/>
    <property type="match status" value="1"/>
</dbReference>
<dbReference type="PANTHER" id="PTHR30575:SF3">
    <property type="entry name" value="PEPTIDASE M20 DIMERISATION DOMAIN-CONTAINING PROTEIN"/>
    <property type="match status" value="1"/>
</dbReference>
<dbReference type="EMBL" id="JAQIFT010000059">
    <property type="protein sequence ID" value="MDA3733034.1"/>
    <property type="molecule type" value="Genomic_DNA"/>
</dbReference>
<dbReference type="AlphaFoldDB" id="A0AA42DPS3"/>
<evidence type="ECO:0000259" key="1">
    <source>
        <dbReference type="Pfam" id="PF07687"/>
    </source>
</evidence>
<dbReference type="InterPro" id="IPR052030">
    <property type="entry name" value="Peptidase_M20/M20A_hydrolases"/>
</dbReference>
<name>A0AA42DPS3_9FIRM</name>
<dbReference type="RefSeq" id="WP_271012971.1">
    <property type="nucleotide sequence ID" value="NZ_JAQIFT010000059.1"/>
</dbReference>
<reference evidence="2" key="1">
    <citation type="journal article" date="2023" name="Int. J. Syst. Evol. Microbiol.">
        <title>&lt;i&gt;Holtiella tumoricola&lt;/i&gt; gen. nov. sp. nov., isolated from a human clinical sample.</title>
        <authorList>
            <person name="Allen-Vercoe E."/>
            <person name="Daigneault M.C."/>
            <person name="Vancuren S.J."/>
            <person name="Cochrane K."/>
            <person name="O'Neal L.L."/>
            <person name="Sankaranarayanan K."/>
            <person name="Lawson P.A."/>
        </authorList>
    </citation>
    <scope>NUCLEOTIDE SEQUENCE</scope>
    <source>
        <strain evidence="2">CC70A</strain>
    </source>
</reference>
<proteinExistence type="predicted"/>
<dbReference type="Proteomes" id="UP001169242">
    <property type="component" value="Unassembled WGS sequence"/>
</dbReference>
<dbReference type="SUPFAM" id="SSF53187">
    <property type="entry name" value="Zn-dependent exopeptidases"/>
    <property type="match status" value="1"/>
</dbReference>
<dbReference type="NCBIfam" id="TIGR01891">
    <property type="entry name" value="amidohydrolases"/>
    <property type="match status" value="1"/>
</dbReference>
<gene>
    <name evidence="2" type="ORF">PBV87_16280</name>
</gene>
<sequence>MKTNAKQVAMPIIEKVVDIAEEIFKNPELGYKEVRTVGEIIKFLEAYNIPYTKEVAYTGIIATIDSGKEGPHIGLVCDLDAVPTNGHPYCNPQDNGAHTCGHYAQIGVMLGVLGTIKEAGIVEALGGKVSFIGTPAEEFVDFDYRHELMAQGKIKYASGKQEMIHLGVFEDVDLVLSCHTLGTGMPYDAEIDATLNGFIKKRAVFHGKAAHAGANPSQGINALNAANLAMTGINFLRETFKEEDAIRVHFMLVEGGQSVNTIPERTTLDMYIRGKSVEAIMNANEKVDRALRAGGLAIGCDVEITDTPGYFPLRQDRNLTKVVEDNMRHYIQAERILRDGHGFASGDMGDISMIIPTVEIGTGGFVGTMHGKDFQTEDANMAYNIPIHYFIGTIVDLLSDKGQKVYEIKENFKPIFTRDEYLKTLENLNQTRMYKLEDTKC</sequence>
<dbReference type="GO" id="GO:0071713">
    <property type="term" value="F:para-aminobenzoyl-glutamate hydrolase activity"/>
    <property type="evidence" value="ECO:0007669"/>
    <property type="project" value="TreeGrafter"/>
</dbReference>
<dbReference type="InterPro" id="IPR036264">
    <property type="entry name" value="Bact_exopeptidase_dim_dom"/>
</dbReference>
<protein>
    <submittedName>
        <fullName evidence="2">Amidohydrolase</fullName>
    </submittedName>
</protein>
<dbReference type="PANTHER" id="PTHR30575">
    <property type="entry name" value="PEPTIDASE M20"/>
    <property type="match status" value="1"/>
</dbReference>
<evidence type="ECO:0000313" key="3">
    <source>
        <dbReference type="Proteomes" id="UP001169242"/>
    </source>
</evidence>
<organism evidence="2 3">
    <name type="scientific">Holtiella tumoricola</name>
    <dbReference type="NCBI Taxonomy" id="3018743"/>
    <lineage>
        <taxon>Bacteria</taxon>
        <taxon>Bacillati</taxon>
        <taxon>Bacillota</taxon>
        <taxon>Clostridia</taxon>
        <taxon>Lachnospirales</taxon>
        <taxon>Cellulosilyticaceae</taxon>
        <taxon>Holtiella</taxon>
    </lineage>
</organism>
<feature type="domain" description="Peptidase M20 dimerisation" evidence="1">
    <location>
        <begin position="197"/>
        <end position="292"/>
    </location>
</feature>
<keyword evidence="3" id="KW-1185">Reference proteome</keyword>
<dbReference type="GO" id="GO:0005737">
    <property type="term" value="C:cytoplasm"/>
    <property type="evidence" value="ECO:0007669"/>
    <property type="project" value="TreeGrafter"/>
</dbReference>
<dbReference type="GO" id="GO:0046657">
    <property type="term" value="P:folic acid catabolic process"/>
    <property type="evidence" value="ECO:0007669"/>
    <property type="project" value="TreeGrafter"/>
</dbReference>
<accession>A0AA42DPS3</accession>
<dbReference type="SUPFAM" id="SSF55031">
    <property type="entry name" value="Bacterial exopeptidase dimerisation domain"/>
    <property type="match status" value="1"/>
</dbReference>
<dbReference type="GO" id="GO:0016805">
    <property type="term" value="F:dipeptidase activity"/>
    <property type="evidence" value="ECO:0007669"/>
    <property type="project" value="TreeGrafter"/>
</dbReference>
<dbReference type="Gene3D" id="3.30.70.360">
    <property type="match status" value="1"/>
</dbReference>